<evidence type="ECO:0000313" key="1">
    <source>
        <dbReference type="EMBL" id="RHC71802.1"/>
    </source>
</evidence>
<dbReference type="InterPro" id="IPR018534">
    <property type="entry name" value="Tet_reg_excision_RteC"/>
</dbReference>
<organism evidence="1 2">
    <name type="scientific">Bacteroides uniformis</name>
    <dbReference type="NCBI Taxonomy" id="820"/>
    <lineage>
        <taxon>Bacteria</taxon>
        <taxon>Pseudomonadati</taxon>
        <taxon>Bacteroidota</taxon>
        <taxon>Bacteroidia</taxon>
        <taxon>Bacteroidales</taxon>
        <taxon>Bacteroidaceae</taxon>
        <taxon>Bacteroides</taxon>
    </lineage>
</organism>
<reference evidence="1 2" key="1">
    <citation type="submission" date="2018-08" db="EMBL/GenBank/DDBJ databases">
        <title>A genome reference for cultivated species of the human gut microbiota.</title>
        <authorList>
            <person name="Zou Y."/>
            <person name="Xue W."/>
            <person name="Luo G."/>
        </authorList>
    </citation>
    <scope>NUCLEOTIDE SEQUENCE [LARGE SCALE GENOMIC DNA]</scope>
    <source>
        <strain evidence="1 2">AM34-25</strain>
    </source>
</reference>
<comment type="caution">
    <text evidence="1">The sequence shown here is derived from an EMBL/GenBank/DDBJ whole genome shotgun (WGS) entry which is preliminary data.</text>
</comment>
<proteinExistence type="predicted"/>
<name>A0A414BCA5_BACUN</name>
<evidence type="ECO:0008006" key="3">
    <source>
        <dbReference type="Google" id="ProtNLM"/>
    </source>
</evidence>
<dbReference type="EMBL" id="QSIF01000035">
    <property type="protein sequence ID" value="RHC71802.1"/>
    <property type="molecule type" value="Genomic_DNA"/>
</dbReference>
<dbReference type="Pfam" id="PF09357">
    <property type="entry name" value="RteC"/>
    <property type="match status" value="1"/>
</dbReference>
<sequence>MKQYIDNLLSKINTEIETSCMDSDISSDKALYMIDFIRPLFEELREFIHQYTFLDANEEILFFKDIKPFILSKLIYFNDIYLLELRKPNGSKEVLKEYYKKKQTSITEFCNANLDFYQYYRSKATHLDRYYFLREHENYKLCHNCGMFDKDPLFSTCCDHKVAKMLAYDMLEIYLQQRLQEVERQKVIEISRTSLPDNPFRWTGTKIAAIELGYAIYAAGVLNDGNADIKEIMTYIEASFKIDLGDYYRTYLAIRERKKDKTSFLTNLINKLLRKMDEDDKL</sequence>
<dbReference type="Proteomes" id="UP000284514">
    <property type="component" value="Unassembled WGS sequence"/>
</dbReference>
<gene>
    <name evidence="1" type="ORF">DW831_16925</name>
</gene>
<evidence type="ECO:0000313" key="2">
    <source>
        <dbReference type="Proteomes" id="UP000284514"/>
    </source>
</evidence>
<accession>A0A414BCA5</accession>
<dbReference type="AlphaFoldDB" id="A0A414BCA5"/>
<protein>
    <recommendedName>
        <fullName evidence="3">RteC protein</fullName>
    </recommendedName>
</protein>